<dbReference type="Pfam" id="PF03200">
    <property type="entry name" value="Glyco_hydro_63"/>
    <property type="match status" value="1"/>
</dbReference>
<dbReference type="Gene3D" id="1.50.10.10">
    <property type="match status" value="1"/>
</dbReference>
<dbReference type="Proteomes" id="UP000198984">
    <property type="component" value="Unassembled WGS sequence"/>
</dbReference>
<evidence type="ECO:0000259" key="1">
    <source>
        <dbReference type="Pfam" id="PF03200"/>
    </source>
</evidence>
<dbReference type="PANTHER" id="PTHR10412">
    <property type="entry name" value="MANNOSYL-OLIGOSACCHARIDE GLUCOSIDASE"/>
    <property type="match status" value="1"/>
</dbReference>
<dbReference type="InterPro" id="IPR008928">
    <property type="entry name" value="6-hairpin_glycosidase_sf"/>
</dbReference>
<dbReference type="RefSeq" id="WP_089906520.1">
    <property type="nucleotide sequence ID" value="NZ_FOBB01000001.1"/>
</dbReference>
<gene>
    <name evidence="3" type="ORF">SAMN04488505_101455</name>
</gene>
<evidence type="ECO:0000313" key="3">
    <source>
        <dbReference type="EMBL" id="SEK57042.1"/>
    </source>
</evidence>
<feature type="domain" description="Mannosylglycerate hydrolase MGH1-like glycoside hydrolase" evidence="2">
    <location>
        <begin position="412"/>
        <end position="515"/>
    </location>
</feature>
<name>A0A1H7I5D2_9BACT</name>
<protein>
    <submittedName>
        <fullName evidence="3">Glycosyl hydrolase family 63 C-terminal domain-containing protein</fullName>
    </submittedName>
</protein>
<evidence type="ECO:0000313" key="4">
    <source>
        <dbReference type="Proteomes" id="UP000198984"/>
    </source>
</evidence>
<dbReference type="InterPro" id="IPR031335">
    <property type="entry name" value="Glyco_hydro_63_C"/>
</dbReference>
<evidence type="ECO:0000259" key="2">
    <source>
        <dbReference type="Pfam" id="PF22422"/>
    </source>
</evidence>
<dbReference type="EMBL" id="FOBB01000001">
    <property type="protein sequence ID" value="SEK57042.1"/>
    <property type="molecule type" value="Genomic_DNA"/>
</dbReference>
<dbReference type="AlphaFoldDB" id="A0A1H7I5D2"/>
<feature type="domain" description="Glycosyl hydrolase family 63 C-terminal" evidence="1">
    <location>
        <begin position="692"/>
        <end position="779"/>
    </location>
</feature>
<dbReference type="InterPro" id="IPR004888">
    <property type="entry name" value="Glycoside_hydrolase_63"/>
</dbReference>
<proteinExistence type="predicted"/>
<keyword evidence="4" id="KW-1185">Reference proteome</keyword>
<sequence length="868" mass="101107">MNKEQARLRQKEWKKWGPYVTDRQWGTVREDYSADGNAWNYTTHDMARSKAYRWGEEGIAGICDDQQLLCFAIALWNKKDPIIKERYFGLNGHEGNHAEDVKELYYYLDNTPTHAYMKMLYKYPQQAFPYTQLLEENRRRGKQDPEYEIIDTGIFDNDEYFDVFVEYAKAAPEDLLIKITVHNRAKNAAHLHILPTLWFRNTWDWAPDKSQPLLSGNGADVIDISHKDLGYYQLYCEGAPEVLFTDNETNFPRLYNYQDGKRFYKDGINDYLVHGHTAAVNDTQQGTKAAANYEVTIEGGGAVSIRLRLMKGTESHPFADFDAVFSTRLQEADEFYGTLQKKLSTDDEKMVQRQAFAGMLWNKQFYYYYVAQWLKGDPTQPTPPAERLNGRNKEWQHLNNEDIISMPDKWEYPWYAAWDLAFHCIPLAMIDSGFAKEQLSLLTREWYMHPSGELPAYEWAFGDVNPPVHAWAAYRVFQLDREYNDGKEDISFLESIFHKLLLNFTWWVNRKDANDNNIFEGGFLGLDNIGVFDRTAPLPTGGYIEQADGTSWMAMYCLNMLRISLELAKHNKVYADMATKFFEHFLYIAGAISRIGEEASGEGLWDEEDGFYYDQIRFTNDGVQKMKVRSMVGLIPLFAVAVLDEEVFATQPEFTERLKWFLSFRPDLAGLVSRWYEKGSGEKHLLSLLRGHRMKRILRRMLDETEFLSDYGIRSLSKYHEQHPYEFWLDGNQFTVAYAPGESTTGMFGGNSNWRGPVWMPVNFLIIESLKHFHHYYGDDFRVEYPTHSGNYLCLKEIAAELSKRLVRLFLRDEHGRRPAMGANNKMQFDPHFRDYLLFYEYFHGDNGRGAGAEHQTGWTGLVVKLLS</sequence>
<dbReference type="GO" id="GO:0009311">
    <property type="term" value="P:oligosaccharide metabolic process"/>
    <property type="evidence" value="ECO:0007669"/>
    <property type="project" value="InterPro"/>
</dbReference>
<dbReference type="STRING" id="573321.SAMN04488505_101455"/>
<dbReference type="GO" id="GO:0004573">
    <property type="term" value="F:Glc3Man9GlcNAc2 oligosaccharide glucosidase activity"/>
    <property type="evidence" value="ECO:0007669"/>
    <property type="project" value="InterPro"/>
</dbReference>
<dbReference type="OrthoDB" id="9781878at2"/>
<keyword evidence="3" id="KW-0378">Hydrolase</keyword>
<reference evidence="3 4" key="1">
    <citation type="submission" date="2016-10" db="EMBL/GenBank/DDBJ databases">
        <authorList>
            <person name="de Groot N.N."/>
        </authorList>
    </citation>
    <scope>NUCLEOTIDE SEQUENCE [LARGE SCALE GENOMIC DNA]</scope>
    <source>
        <strain evidence="3 4">DSM 21039</strain>
    </source>
</reference>
<dbReference type="InterPro" id="IPR054491">
    <property type="entry name" value="MGH1-like_GH"/>
</dbReference>
<dbReference type="InterPro" id="IPR012341">
    <property type="entry name" value="6hp_glycosidase-like_sf"/>
</dbReference>
<organism evidence="3 4">
    <name type="scientific">Chitinophaga rupis</name>
    <dbReference type="NCBI Taxonomy" id="573321"/>
    <lineage>
        <taxon>Bacteria</taxon>
        <taxon>Pseudomonadati</taxon>
        <taxon>Bacteroidota</taxon>
        <taxon>Chitinophagia</taxon>
        <taxon>Chitinophagales</taxon>
        <taxon>Chitinophagaceae</taxon>
        <taxon>Chitinophaga</taxon>
    </lineage>
</organism>
<dbReference type="SUPFAM" id="SSF48208">
    <property type="entry name" value="Six-hairpin glycosidases"/>
    <property type="match status" value="1"/>
</dbReference>
<dbReference type="Pfam" id="PF22422">
    <property type="entry name" value="MGH1-like_GH"/>
    <property type="match status" value="1"/>
</dbReference>
<accession>A0A1H7I5D2</accession>
<dbReference type="PANTHER" id="PTHR10412:SF10">
    <property type="entry name" value="GLYCOSYL HYDROLASE FAMILY 63 C-TERMINAL DOMAIN-CONTAINING PROTEIN"/>
    <property type="match status" value="1"/>
</dbReference>